<feature type="compositionally biased region" description="Low complexity" evidence="1">
    <location>
        <begin position="7"/>
        <end position="21"/>
    </location>
</feature>
<accession>K7U3Y1</accession>
<evidence type="ECO:0000313" key="2">
    <source>
        <dbReference type="EMBL" id="AQK52322.1"/>
    </source>
</evidence>
<feature type="compositionally biased region" description="Low complexity" evidence="1">
    <location>
        <begin position="109"/>
        <end position="122"/>
    </location>
</feature>
<dbReference type="AlphaFoldDB" id="K7U3Y1"/>
<name>K7U3Y1_MAIZE</name>
<feature type="region of interest" description="Disordered" evidence="1">
    <location>
        <begin position="1"/>
        <end position="21"/>
    </location>
</feature>
<dbReference type="EMBL" id="CM000780">
    <property type="protein sequence ID" value="AQK52322.1"/>
    <property type="molecule type" value="Genomic_DNA"/>
</dbReference>
<dbReference type="InParanoid" id="K7U3Y1"/>
<gene>
    <name evidence="2" type="ORF">ZEAMMB73_Zm00001d050318</name>
</gene>
<sequence>MDDPVQPMTTASSPAQAASPTACGCRGMVEKMTLEGLGVWDERSVGSHLESLTQGVRLSRYGAPLDKGTGMSMKEHRDDTMVTGIVQHDVEGLELQCRPRTGAGPTTLATRTRSPSSPASSSGYVRTTPATVRAMDELVVDGDRLLRYEDYSSALIRRSADGLEKDEAIMS</sequence>
<protein>
    <submittedName>
        <fullName evidence="2">Uncharacterized protein</fullName>
    </submittedName>
</protein>
<proteinExistence type="predicted"/>
<evidence type="ECO:0000256" key="1">
    <source>
        <dbReference type="SAM" id="MobiDB-lite"/>
    </source>
</evidence>
<feature type="region of interest" description="Disordered" evidence="1">
    <location>
        <begin position="98"/>
        <end position="125"/>
    </location>
</feature>
<dbReference type="OMA" id="SVRYEEY"/>
<reference evidence="2" key="1">
    <citation type="submission" date="2015-12" db="EMBL/GenBank/DDBJ databases">
        <title>Update maize B73 reference genome by single molecule sequencing technologies.</title>
        <authorList>
            <consortium name="Maize Genome Sequencing Project"/>
            <person name="Ware D."/>
        </authorList>
    </citation>
    <scope>NUCLEOTIDE SEQUENCE</scope>
    <source>
        <tissue evidence="2">Seedling</tissue>
    </source>
</reference>
<dbReference type="SUPFAM" id="SSF51197">
    <property type="entry name" value="Clavaminate synthase-like"/>
    <property type="match status" value="1"/>
</dbReference>
<dbReference type="HOGENOM" id="CLU_1565162_0_0_1"/>
<organism evidence="2">
    <name type="scientific">Zea mays</name>
    <name type="common">Maize</name>
    <dbReference type="NCBI Taxonomy" id="4577"/>
    <lineage>
        <taxon>Eukaryota</taxon>
        <taxon>Viridiplantae</taxon>
        <taxon>Streptophyta</taxon>
        <taxon>Embryophyta</taxon>
        <taxon>Tracheophyta</taxon>
        <taxon>Spermatophyta</taxon>
        <taxon>Magnoliopsida</taxon>
        <taxon>Liliopsida</taxon>
        <taxon>Poales</taxon>
        <taxon>Poaceae</taxon>
        <taxon>PACMAD clade</taxon>
        <taxon>Panicoideae</taxon>
        <taxon>Andropogonodae</taxon>
        <taxon>Andropogoneae</taxon>
        <taxon>Tripsacinae</taxon>
        <taxon>Zea</taxon>
    </lineage>
</organism>
<dbReference type="PaxDb" id="4577-AC208920.3_FGP001"/>